<dbReference type="Proteomes" id="UP000675968">
    <property type="component" value="Unassembled WGS sequence"/>
</dbReference>
<accession>A0A8T4L2Y2</accession>
<dbReference type="PANTHER" id="PTHR35902:SF3">
    <property type="entry name" value="NPCBM-ASSOCIATED, NEW3 DOMAIN OF ALPHA-GALACTOSIDASE"/>
    <property type="match status" value="1"/>
</dbReference>
<name>A0A8T4L2Y2_9ARCH</name>
<comment type="caution">
    <text evidence="2">The sequence shown here is derived from an EMBL/GenBank/DDBJ whole genome shotgun (WGS) entry which is preliminary data.</text>
</comment>
<dbReference type="AlphaFoldDB" id="A0A8T4L2Y2"/>
<evidence type="ECO:0000313" key="2">
    <source>
        <dbReference type="EMBL" id="MBS3061678.1"/>
    </source>
</evidence>
<gene>
    <name evidence="2" type="ORF">J4215_03795</name>
</gene>
<protein>
    <submittedName>
        <fullName evidence="2">COG1361 S-layer family protein</fullName>
    </submittedName>
</protein>
<keyword evidence="1" id="KW-0472">Membrane</keyword>
<dbReference type="PANTHER" id="PTHR35902">
    <property type="entry name" value="S-LAYER DOMAIN-LIKE PROTEIN-RELATED"/>
    <property type="match status" value="1"/>
</dbReference>
<dbReference type="EMBL" id="JAGVWC010000010">
    <property type="protein sequence ID" value="MBS3061678.1"/>
    <property type="molecule type" value="Genomic_DNA"/>
</dbReference>
<reference evidence="2" key="2">
    <citation type="submission" date="2021-05" db="EMBL/GenBank/DDBJ databases">
        <title>Protein family content uncovers lineage relationships and bacterial pathway maintenance mechanisms in DPANN archaea.</title>
        <authorList>
            <person name="Castelle C.J."/>
            <person name="Meheust R."/>
            <person name="Jaffe A.L."/>
            <person name="Seitz K."/>
            <person name="Gong X."/>
            <person name="Baker B.J."/>
            <person name="Banfield J.F."/>
        </authorList>
    </citation>
    <scope>NUCLEOTIDE SEQUENCE</scope>
    <source>
        <strain evidence="2">RIFCSPLOWO2_01_FULL_AR10_48_17</strain>
    </source>
</reference>
<evidence type="ECO:0000313" key="3">
    <source>
        <dbReference type="Proteomes" id="UP000675968"/>
    </source>
</evidence>
<feature type="transmembrane region" description="Helical" evidence="1">
    <location>
        <begin position="378"/>
        <end position="397"/>
    </location>
</feature>
<organism evidence="2 3">
    <name type="scientific">Candidatus Iainarchaeum sp</name>
    <dbReference type="NCBI Taxonomy" id="3101447"/>
    <lineage>
        <taxon>Archaea</taxon>
        <taxon>Candidatus Iainarchaeota</taxon>
        <taxon>Candidatus Iainarchaeia</taxon>
        <taxon>Candidatus Iainarchaeales</taxon>
        <taxon>Candidatus Iainarchaeaceae</taxon>
        <taxon>Candidatus Iainarchaeum</taxon>
    </lineage>
</organism>
<proteinExistence type="predicted"/>
<sequence>MNQKPIAILAILLLLTVNAAAGAVQISTVTYTPAPAAPGQLITVWVTLKNNSQNIAQQVTVEPQPAYPFTLSATGNNMLSFDAIAPFQTVTGKLEIEIDKQALNGTYPLEIRAAETGGMGGVSSVLQIRVISYKPQIELITADLPSVEAGQTVNTMITIKNIGSSGAINVLVGTFDNAASTTTSTFPIKNIGPTLIYVDALGPNETKQIPMMFGVDPTAEQKTHLVPITIKYQDENRSDFSVTRYLGMRVQSDAELDAYLTYEDTAKPTPGATTEITVNLFNRGAATARNIVVQVEDSPSIDILSESKVFIGTLDPDDFDSFKLNAHIKNDLAPGKTYPIRLRFEFKNQDNQTQVIQKDLNLNVFDANLANGGTQTGFPWDLVVIVIVLAVIGYFGYKRFFGKKTGK</sequence>
<keyword evidence="1" id="KW-0812">Transmembrane</keyword>
<keyword evidence="1" id="KW-1133">Transmembrane helix</keyword>
<evidence type="ECO:0000256" key="1">
    <source>
        <dbReference type="SAM" id="Phobius"/>
    </source>
</evidence>
<reference evidence="2" key="1">
    <citation type="submission" date="2021-03" db="EMBL/GenBank/DDBJ databases">
        <authorList>
            <person name="Jaffe A."/>
        </authorList>
    </citation>
    <scope>NUCLEOTIDE SEQUENCE</scope>
    <source>
        <strain evidence="2">RIFCSPLOWO2_01_FULL_AR10_48_17</strain>
    </source>
</reference>